<dbReference type="InterPro" id="IPR000620">
    <property type="entry name" value="EamA_dom"/>
</dbReference>
<name>A0A1R3TPT6_9HYPH</name>
<feature type="transmembrane region" description="Helical" evidence="5">
    <location>
        <begin position="30"/>
        <end position="50"/>
    </location>
</feature>
<evidence type="ECO:0000256" key="1">
    <source>
        <dbReference type="ARBA" id="ARBA00004141"/>
    </source>
</evidence>
<evidence type="ECO:0000256" key="2">
    <source>
        <dbReference type="ARBA" id="ARBA00022692"/>
    </source>
</evidence>
<proteinExistence type="predicted"/>
<dbReference type="PANTHER" id="PTHR32322:SF9">
    <property type="entry name" value="AMINO-ACID METABOLITE EFFLUX PUMP-RELATED"/>
    <property type="match status" value="1"/>
</dbReference>
<organism evidence="7 8">
    <name type="scientific">Agrobacterium rosae</name>
    <dbReference type="NCBI Taxonomy" id="1972867"/>
    <lineage>
        <taxon>Bacteria</taxon>
        <taxon>Pseudomonadati</taxon>
        <taxon>Pseudomonadota</taxon>
        <taxon>Alphaproteobacteria</taxon>
        <taxon>Hyphomicrobiales</taxon>
        <taxon>Rhizobiaceae</taxon>
        <taxon>Rhizobium/Agrobacterium group</taxon>
        <taxon>Agrobacterium</taxon>
    </lineage>
</organism>
<evidence type="ECO:0000259" key="6">
    <source>
        <dbReference type="Pfam" id="PF00892"/>
    </source>
</evidence>
<keyword evidence="4 5" id="KW-0472">Membrane</keyword>
<evidence type="ECO:0000313" key="7">
    <source>
        <dbReference type="EMBL" id="SCX23331.1"/>
    </source>
</evidence>
<dbReference type="EMBL" id="FMUE01000005">
    <property type="protein sequence ID" value="SCX23331.1"/>
    <property type="molecule type" value="Genomic_DNA"/>
</dbReference>
<gene>
    <name evidence="7" type="primary">yedA_3</name>
    <name evidence="7" type="ORF">DSM25559_2371</name>
</gene>
<feature type="transmembrane region" description="Helical" evidence="5">
    <location>
        <begin position="7"/>
        <end position="24"/>
    </location>
</feature>
<feature type="transmembrane region" description="Helical" evidence="5">
    <location>
        <begin position="180"/>
        <end position="198"/>
    </location>
</feature>
<feature type="transmembrane region" description="Helical" evidence="5">
    <location>
        <begin position="121"/>
        <end position="141"/>
    </location>
</feature>
<dbReference type="PANTHER" id="PTHR32322">
    <property type="entry name" value="INNER MEMBRANE TRANSPORTER"/>
    <property type="match status" value="1"/>
</dbReference>
<dbReference type="STRING" id="1907666.DSM25559_2371"/>
<sequence length="295" mass="30862">MKHSELAAYLFLAIAWGLSFLLVLHAVAAFGWVGAVTLRCFIASFTLLIVARVSRRKLDFSAGWRAFAAVGATTVAGQLIGLSYATPVIGTAMAAILVASIPLFSMLIGQVWGLEKISPQSLLGMALGFSGIIILVGFPAVPVTTAFVIGCVACLLGCICAAFGSNYASRHLKGSGSWEITIGSFLAGGIITLPFLAVVPIPGTPSLRDFAYLFGLAIIMSALTYVTYFRLVSLIGATKTISVEFVVTVIAVIVGAVVLDEPLSHIQFLGAAIIIAGCALVLGLYPKRRVTPLLP</sequence>
<dbReference type="Pfam" id="PF00892">
    <property type="entry name" value="EamA"/>
    <property type="match status" value="2"/>
</dbReference>
<feature type="transmembrane region" description="Helical" evidence="5">
    <location>
        <begin position="88"/>
        <end position="109"/>
    </location>
</feature>
<reference evidence="8" key="1">
    <citation type="submission" date="2016-10" db="EMBL/GenBank/DDBJ databases">
        <authorList>
            <person name="Wibberg D."/>
        </authorList>
    </citation>
    <scope>NUCLEOTIDE SEQUENCE [LARGE SCALE GENOMIC DNA]</scope>
</reference>
<feature type="transmembrane region" description="Helical" evidence="5">
    <location>
        <begin position="210"/>
        <end position="229"/>
    </location>
</feature>
<dbReference type="Proteomes" id="UP000187891">
    <property type="component" value="Unassembled WGS sequence"/>
</dbReference>
<feature type="transmembrane region" description="Helical" evidence="5">
    <location>
        <begin position="147"/>
        <end position="168"/>
    </location>
</feature>
<feature type="domain" description="EamA" evidence="6">
    <location>
        <begin position="149"/>
        <end position="282"/>
    </location>
</feature>
<comment type="subcellular location">
    <subcellularLocation>
        <location evidence="1">Membrane</location>
        <topology evidence="1">Multi-pass membrane protein</topology>
    </subcellularLocation>
</comment>
<dbReference type="SUPFAM" id="SSF103481">
    <property type="entry name" value="Multidrug resistance efflux transporter EmrE"/>
    <property type="match status" value="2"/>
</dbReference>
<feature type="transmembrane region" description="Helical" evidence="5">
    <location>
        <begin position="265"/>
        <end position="285"/>
    </location>
</feature>
<dbReference type="AlphaFoldDB" id="A0A1R3TPT6"/>
<dbReference type="GO" id="GO:0016020">
    <property type="term" value="C:membrane"/>
    <property type="evidence" value="ECO:0007669"/>
    <property type="project" value="UniProtKB-SubCell"/>
</dbReference>
<feature type="transmembrane region" description="Helical" evidence="5">
    <location>
        <begin position="241"/>
        <end position="259"/>
    </location>
</feature>
<dbReference type="RefSeq" id="WP_077120025.1">
    <property type="nucleotide sequence ID" value="NZ_FMUE01000005.1"/>
</dbReference>
<dbReference type="InterPro" id="IPR050638">
    <property type="entry name" value="AA-Vitamin_Transporters"/>
</dbReference>
<evidence type="ECO:0000256" key="5">
    <source>
        <dbReference type="SAM" id="Phobius"/>
    </source>
</evidence>
<dbReference type="InterPro" id="IPR037185">
    <property type="entry name" value="EmrE-like"/>
</dbReference>
<keyword evidence="2 5" id="KW-0812">Transmembrane</keyword>
<feature type="transmembrane region" description="Helical" evidence="5">
    <location>
        <begin position="62"/>
        <end position="82"/>
    </location>
</feature>
<evidence type="ECO:0000313" key="8">
    <source>
        <dbReference type="Proteomes" id="UP000187891"/>
    </source>
</evidence>
<feature type="domain" description="EamA" evidence="6">
    <location>
        <begin position="10"/>
        <end position="136"/>
    </location>
</feature>
<evidence type="ECO:0000256" key="3">
    <source>
        <dbReference type="ARBA" id="ARBA00022989"/>
    </source>
</evidence>
<evidence type="ECO:0000256" key="4">
    <source>
        <dbReference type="ARBA" id="ARBA00023136"/>
    </source>
</evidence>
<accession>A0A1R3TPT6</accession>
<protein>
    <submittedName>
        <fullName evidence="7">Putative inner membrane transporter YedA</fullName>
    </submittedName>
</protein>
<keyword evidence="3 5" id="KW-1133">Transmembrane helix</keyword>